<evidence type="ECO:0000259" key="3">
    <source>
        <dbReference type="PROSITE" id="PS50983"/>
    </source>
</evidence>
<dbReference type="InterPro" id="IPR054828">
    <property type="entry name" value="Vit_B12_bind_prot"/>
</dbReference>
<accession>A0ABP3EQT9</accession>
<protein>
    <submittedName>
        <fullName evidence="4">Helical backbone metal receptor</fullName>
    </submittedName>
</protein>
<dbReference type="PROSITE" id="PS50983">
    <property type="entry name" value="FE_B12_PBP"/>
    <property type="match status" value="1"/>
</dbReference>
<sequence>MIEVATAIASVSSQRALHLRAASSTGSNGSELGAAMDRSVSAYGRGMTTVVDDLGHAVALPGAVRRVVSIVPSLTETVAASARELLVGVTDWCTHPADLDVPRVGGTKNPDVAAIVALAPDVVLANQEENRAPDLDALRAAGVAVYVTDIRTVPAAIGSLERLLGALGLARPAWLGAAAEEWRATVPVVSTAVVPIWRRPWMALGSDTFAGDLVERLGYRNVLAGSPERYPRFDPAALPPVDLVLLPDEPYLFTPDDGPEAFGGTPFACVDGRSLTWYGPSLAGARARLLALIDAAR</sequence>
<keyword evidence="4" id="KW-0675">Receptor</keyword>
<name>A0ABP3EQT9_9ACTN</name>
<comment type="caution">
    <text evidence="4">The sequence shown here is derived from an EMBL/GenBank/DDBJ whole genome shotgun (WGS) entry which is preliminary data.</text>
</comment>
<evidence type="ECO:0000256" key="2">
    <source>
        <dbReference type="ARBA" id="ARBA00022729"/>
    </source>
</evidence>
<dbReference type="Proteomes" id="UP001500967">
    <property type="component" value="Unassembled WGS sequence"/>
</dbReference>
<feature type="domain" description="Fe/B12 periplasmic-binding" evidence="3">
    <location>
        <begin position="66"/>
        <end position="297"/>
    </location>
</feature>
<dbReference type="EMBL" id="BAAAGX010000028">
    <property type="protein sequence ID" value="GAA0270014.1"/>
    <property type="molecule type" value="Genomic_DNA"/>
</dbReference>
<dbReference type="PANTHER" id="PTHR30535">
    <property type="entry name" value="VITAMIN B12-BINDING PROTEIN"/>
    <property type="match status" value="1"/>
</dbReference>
<keyword evidence="5" id="KW-1185">Reference proteome</keyword>
<evidence type="ECO:0000313" key="5">
    <source>
        <dbReference type="Proteomes" id="UP001500967"/>
    </source>
</evidence>
<organism evidence="4 5">
    <name type="scientific">Cryptosporangium japonicum</name>
    <dbReference type="NCBI Taxonomy" id="80872"/>
    <lineage>
        <taxon>Bacteria</taxon>
        <taxon>Bacillati</taxon>
        <taxon>Actinomycetota</taxon>
        <taxon>Actinomycetes</taxon>
        <taxon>Cryptosporangiales</taxon>
        <taxon>Cryptosporangiaceae</taxon>
        <taxon>Cryptosporangium</taxon>
    </lineage>
</organism>
<reference evidence="5" key="1">
    <citation type="journal article" date="2019" name="Int. J. Syst. Evol. Microbiol.">
        <title>The Global Catalogue of Microorganisms (GCM) 10K type strain sequencing project: providing services to taxonomists for standard genome sequencing and annotation.</title>
        <authorList>
            <consortium name="The Broad Institute Genomics Platform"/>
            <consortium name="The Broad Institute Genome Sequencing Center for Infectious Disease"/>
            <person name="Wu L."/>
            <person name="Ma J."/>
        </authorList>
    </citation>
    <scope>NUCLEOTIDE SEQUENCE [LARGE SCALE GENOMIC DNA]</scope>
    <source>
        <strain evidence="5">JCM 10425</strain>
    </source>
</reference>
<evidence type="ECO:0000256" key="1">
    <source>
        <dbReference type="ARBA" id="ARBA00008814"/>
    </source>
</evidence>
<gene>
    <name evidence="4" type="ORF">GCM10009539_66500</name>
</gene>
<dbReference type="SUPFAM" id="SSF53807">
    <property type="entry name" value="Helical backbone' metal receptor"/>
    <property type="match status" value="1"/>
</dbReference>
<comment type="similarity">
    <text evidence="1">Belongs to the bacterial solute-binding protein 8 family.</text>
</comment>
<keyword evidence="2" id="KW-0732">Signal</keyword>
<dbReference type="PANTHER" id="PTHR30535:SF35">
    <property type="entry name" value="PERIPLASMIC BINDING PROTEIN"/>
    <property type="match status" value="1"/>
</dbReference>
<dbReference type="NCBIfam" id="NF038402">
    <property type="entry name" value="TroA_like"/>
    <property type="match status" value="1"/>
</dbReference>
<evidence type="ECO:0000313" key="4">
    <source>
        <dbReference type="EMBL" id="GAA0270014.1"/>
    </source>
</evidence>
<dbReference type="InterPro" id="IPR050902">
    <property type="entry name" value="ABC_Transporter_SBP"/>
</dbReference>
<dbReference type="Gene3D" id="3.40.50.1980">
    <property type="entry name" value="Nitrogenase molybdenum iron protein domain"/>
    <property type="match status" value="2"/>
</dbReference>
<proteinExistence type="inferred from homology"/>
<dbReference type="InterPro" id="IPR002491">
    <property type="entry name" value="ABC_transptr_periplasmic_BD"/>
</dbReference>